<dbReference type="Gene3D" id="1.10.357.10">
    <property type="entry name" value="Tetracycline Repressor, domain 2"/>
    <property type="match status" value="1"/>
</dbReference>
<reference evidence="4 5" key="1">
    <citation type="submission" date="2021-10" db="EMBL/GenBank/DDBJ databases">
        <title>Collection of gut derived symbiotic bacterial strains cultured from healthy donors.</title>
        <authorList>
            <person name="Lin H."/>
            <person name="Littmann E."/>
            <person name="Kohout C."/>
            <person name="Pamer E.G."/>
        </authorList>
    </citation>
    <scope>NUCLEOTIDE SEQUENCE [LARGE SCALE GENOMIC DNA]</scope>
    <source>
        <strain evidence="4 5">DFI.1.165</strain>
    </source>
</reference>
<dbReference type="PANTHER" id="PTHR30328">
    <property type="entry name" value="TRANSCRIPTIONAL REPRESSOR"/>
    <property type="match status" value="1"/>
</dbReference>
<keyword evidence="5" id="KW-1185">Reference proteome</keyword>
<evidence type="ECO:0000256" key="2">
    <source>
        <dbReference type="PROSITE-ProRule" id="PRU00335"/>
    </source>
</evidence>
<comment type="caution">
    <text evidence="4">The sequence shown here is derived from an EMBL/GenBank/DDBJ whole genome shotgun (WGS) entry which is preliminary data.</text>
</comment>
<organism evidence="4 5">
    <name type="scientific">Bariatricus massiliensis</name>
    <dbReference type="NCBI Taxonomy" id="1745713"/>
    <lineage>
        <taxon>Bacteria</taxon>
        <taxon>Bacillati</taxon>
        <taxon>Bacillota</taxon>
        <taxon>Clostridia</taxon>
        <taxon>Lachnospirales</taxon>
        <taxon>Lachnospiraceae</taxon>
        <taxon>Bariatricus</taxon>
    </lineage>
</organism>
<evidence type="ECO:0000313" key="5">
    <source>
        <dbReference type="Proteomes" id="UP001299546"/>
    </source>
</evidence>
<proteinExistence type="predicted"/>
<dbReference type="RefSeq" id="WP_066736267.1">
    <property type="nucleotide sequence ID" value="NZ_JAJCIQ010000002.1"/>
</dbReference>
<evidence type="ECO:0000256" key="1">
    <source>
        <dbReference type="ARBA" id="ARBA00023125"/>
    </source>
</evidence>
<dbReference type="EMBL" id="JAJCIS010000002">
    <property type="protein sequence ID" value="MCB7386812.1"/>
    <property type="molecule type" value="Genomic_DNA"/>
</dbReference>
<keyword evidence="1 2" id="KW-0238">DNA-binding</keyword>
<dbReference type="PANTHER" id="PTHR30328:SF54">
    <property type="entry name" value="HTH-TYPE TRANSCRIPTIONAL REPRESSOR SCO4008"/>
    <property type="match status" value="1"/>
</dbReference>
<feature type="domain" description="HTH tetR-type" evidence="3">
    <location>
        <begin position="9"/>
        <end position="69"/>
    </location>
</feature>
<protein>
    <submittedName>
        <fullName evidence="4">TetR family transcriptional regulator</fullName>
    </submittedName>
</protein>
<evidence type="ECO:0000259" key="3">
    <source>
        <dbReference type="PROSITE" id="PS50977"/>
    </source>
</evidence>
<dbReference type="Proteomes" id="UP001299546">
    <property type="component" value="Unassembled WGS sequence"/>
</dbReference>
<dbReference type="Pfam" id="PF00440">
    <property type="entry name" value="TetR_N"/>
    <property type="match status" value="1"/>
</dbReference>
<dbReference type="PROSITE" id="PS50977">
    <property type="entry name" value="HTH_TETR_2"/>
    <property type="match status" value="1"/>
</dbReference>
<dbReference type="InterPro" id="IPR050109">
    <property type="entry name" value="HTH-type_TetR-like_transc_reg"/>
</dbReference>
<evidence type="ECO:0000313" key="4">
    <source>
        <dbReference type="EMBL" id="MCB7386812.1"/>
    </source>
</evidence>
<accession>A0ABS8DEG3</accession>
<gene>
    <name evidence="4" type="ORF">LIZ65_05880</name>
</gene>
<feature type="DNA-binding region" description="H-T-H motif" evidence="2">
    <location>
        <begin position="32"/>
        <end position="51"/>
    </location>
</feature>
<dbReference type="SUPFAM" id="SSF46689">
    <property type="entry name" value="Homeodomain-like"/>
    <property type="match status" value="1"/>
</dbReference>
<dbReference type="InterPro" id="IPR009057">
    <property type="entry name" value="Homeodomain-like_sf"/>
</dbReference>
<sequence length="221" mass="26503">MATTYLVGEQTKRKIFKISRQLFYKKGYDETTYDDISKLAKVNRALIPYYFKNKKNLALLVFQKFIEDYYAVCDKTMEGLDMSGEVRTAVYMFGYYRLLRNRNLAKFLIQFHSDVDFNERMVTSQKKFFDAINMNFCKVPEYDYGVLSQMDYGIEKELIRMAYYDENVDIDRLSSIEFHLILGYFGYSKEKIDEIITETMKHLDKFQIILKDRFNFELTEK</sequence>
<dbReference type="InterPro" id="IPR001647">
    <property type="entry name" value="HTH_TetR"/>
</dbReference>
<name>A0ABS8DEG3_9FIRM</name>